<feature type="compositionally biased region" description="Polar residues" evidence="1">
    <location>
        <begin position="1"/>
        <end position="10"/>
    </location>
</feature>
<gene>
    <name evidence="2" type="ORF">Tci_884728</name>
</gene>
<feature type="compositionally biased region" description="Low complexity" evidence="1">
    <location>
        <begin position="36"/>
        <end position="45"/>
    </location>
</feature>
<dbReference type="EMBL" id="BKCJ011267830">
    <property type="protein sequence ID" value="GFD12759.1"/>
    <property type="molecule type" value="Genomic_DNA"/>
</dbReference>
<reference evidence="2" key="1">
    <citation type="journal article" date="2019" name="Sci. Rep.">
        <title>Draft genome of Tanacetum cinerariifolium, the natural source of mosquito coil.</title>
        <authorList>
            <person name="Yamashiro T."/>
            <person name="Shiraishi A."/>
            <person name="Satake H."/>
            <person name="Nakayama K."/>
        </authorList>
    </citation>
    <scope>NUCLEOTIDE SEQUENCE</scope>
</reference>
<organism evidence="2">
    <name type="scientific">Tanacetum cinerariifolium</name>
    <name type="common">Dalmatian daisy</name>
    <name type="synonym">Chrysanthemum cinerariifolium</name>
    <dbReference type="NCBI Taxonomy" id="118510"/>
    <lineage>
        <taxon>Eukaryota</taxon>
        <taxon>Viridiplantae</taxon>
        <taxon>Streptophyta</taxon>
        <taxon>Embryophyta</taxon>
        <taxon>Tracheophyta</taxon>
        <taxon>Spermatophyta</taxon>
        <taxon>Magnoliopsida</taxon>
        <taxon>eudicotyledons</taxon>
        <taxon>Gunneridae</taxon>
        <taxon>Pentapetalae</taxon>
        <taxon>asterids</taxon>
        <taxon>campanulids</taxon>
        <taxon>Asterales</taxon>
        <taxon>Asteraceae</taxon>
        <taxon>Asteroideae</taxon>
        <taxon>Anthemideae</taxon>
        <taxon>Anthemidinae</taxon>
        <taxon>Tanacetum</taxon>
    </lineage>
</organism>
<evidence type="ECO:0000313" key="2">
    <source>
        <dbReference type="EMBL" id="GFD12759.1"/>
    </source>
</evidence>
<comment type="caution">
    <text evidence="2">The sequence shown here is derived from an EMBL/GenBank/DDBJ whole genome shotgun (WGS) entry which is preliminary data.</text>
</comment>
<accession>A0A699TUJ3</accession>
<name>A0A699TUJ3_TANCI</name>
<proteinExistence type="predicted"/>
<sequence length="127" mass="14169">MMTHSASRGGTTPKGERTDARRGRGGSRGHADNEDISNNENNNDIENNEEGHKQGNPRDGSNNNNGNRCSYKEILACQPKEFDDKGGAIVYTQWVEKMESVIDMSNFAINKRVKYAPGIVNRKVLTW</sequence>
<evidence type="ECO:0008006" key="3">
    <source>
        <dbReference type="Google" id="ProtNLM"/>
    </source>
</evidence>
<dbReference type="AlphaFoldDB" id="A0A699TUJ3"/>
<evidence type="ECO:0000256" key="1">
    <source>
        <dbReference type="SAM" id="MobiDB-lite"/>
    </source>
</evidence>
<protein>
    <recommendedName>
        <fullName evidence="3">Reverse transcriptase domain-containing protein</fullName>
    </recommendedName>
</protein>
<feature type="region of interest" description="Disordered" evidence="1">
    <location>
        <begin position="1"/>
        <end position="69"/>
    </location>
</feature>
<feature type="compositionally biased region" description="Low complexity" evidence="1">
    <location>
        <begin position="57"/>
        <end position="67"/>
    </location>
</feature>